<evidence type="ECO:0000313" key="2">
    <source>
        <dbReference type="EMBL" id="XDQ02145.1"/>
    </source>
</evidence>
<reference evidence="2" key="1">
    <citation type="submission" date="2024-07" db="EMBL/GenBank/DDBJ databases">
        <authorList>
            <person name="Yu S.T."/>
        </authorList>
    </citation>
    <scope>NUCLEOTIDE SEQUENCE</scope>
    <source>
        <strain evidence="2">R08</strain>
    </source>
</reference>
<keyword evidence="1" id="KW-0472">Membrane</keyword>
<evidence type="ECO:0000256" key="1">
    <source>
        <dbReference type="SAM" id="Phobius"/>
    </source>
</evidence>
<feature type="transmembrane region" description="Helical" evidence="1">
    <location>
        <begin position="83"/>
        <end position="107"/>
    </location>
</feature>
<dbReference type="RefSeq" id="WP_369188340.1">
    <property type="nucleotide sequence ID" value="NZ_CP163431.1"/>
</dbReference>
<feature type="transmembrane region" description="Helical" evidence="1">
    <location>
        <begin position="12"/>
        <end position="33"/>
    </location>
</feature>
<keyword evidence="1" id="KW-1133">Transmembrane helix</keyword>
<sequence length="298" mass="30271">MTNAPEGGRPLTAGVAILATTVAVVSLLVGGLLTAVSLTGHVFGAWPSPESVSPGLIGAAMLGTVPGLFTVAKARRWEEVRTLVHPLGIVLVGLFAVTLLDAGRLYIARGGSIIPVLFSLGWLFTLGLLSVAALITLTWQHLTPAGPPPPRTAPLPAWSKPPLAVLGSAWLGIGAGLLTRPSFWADFVPWTVNRVDAQALGVWALALGVGVLGALAEDDLDRTRPALLALPGTAIAAAVVLAFRASAVNWSSGPALGLVCMLTGLLVAGASGRLLLGSVSGDRRAGAAAGAVRRGTPR</sequence>
<protein>
    <submittedName>
        <fullName evidence="2">Uncharacterized protein</fullName>
    </submittedName>
</protein>
<feature type="transmembrane region" description="Helical" evidence="1">
    <location>
        <begin position="227"/>
        <end position="247"/>
    </location>
</feature>
<dbReference type="EMBL" id="CP163431">
    <property type="protein sequence ID" value="XDQ02145.1"/>
    <property type="molecule type" value="Genomic_DNA"/>
</dbReference>
<name>A0AB39M7Q2_9ACTN</name>
<feature type="transmembrane region" description="Helical" evidence="1">
    <location>
        <begin position="53"/>
        <end position="71"/>
    </location>
</feature>
<keyword evidence="1" id="KW-0812">Transmembrane</keyword>
<feature type="transmembrane region" description="Helical" evidence="1">
    <location>
        <begin position="253"/>
        <end position="276"/>
    </location>
</feature>
<feature type="transmembrane region" description="Helical" evidence="1">
    <location>
        <begin position="113"/>
        <end position="142"/>
    </location>
</feature>
<organism evidence="2">
    <name type="scientific">Streptomyces sp. R08</name>
    <dbReference type="NCBI Taxonomy" id="3238624"/>
    <lineage>
        <taxon>Bacteria</taxon>
        <taxon>Bacillati</taxon>
        <taxon>Actinomycetota</taxon>
        <taxon>Actinomycetes</taxon>
        <taxon>Kitasatosporales</taxon>
        <taxon>Streptomycetaceae</taxon>
        <taxon>Streptomyces</taxon>
    </lineage>
</organism>
<gene>
    <name evidence="2" type="ORF">AB5J58_18920</name>
</gene>
<accession>A0AB39M7Q2</accession>
<feature type="transmembrane region" description="Helical" evidence="1">
    <location>
        <begin position="197"/>
        <end position="215"/>
    </location>
</feature>
<proteinExistence type="predicted"/>
<dbReference type="AlphaFoldDB" id="A0AB39M7Q2"/>